<evidence type="ECO:0000313" key="2">
    <source>
        <dbReference type="EMBL" id="PIS42423.1"/>
    </source>
</evidence>
<protein>
    <recommendedName>
        <fullName evidence="1">RNHCP domain-containing protein</fullName>
    </recommendedName>
</protein>
<comment type="caution">
    <text evidence="2">The sequence shown here is derived from an EMBL/GenBank/DDBJ whole genome shotgun (WGS) entry which is preliminary data.</text>
</comment>
<name>A0A2H0YXH0_9BACT</name>
<dbReference type="EMBL" id="PEXU01000043">
    <property type="protein sequence ID" value="PIS42423.1"/>
    <property type="molecule type" value="Genomic_DNA"/>
</dbReference>
<feature type="domain" description="RNHCP" evidence="1">
    <location>
        <begin position="9"/>
        <end position="92"/>
    </location>
</feature>
<evidence type="ECO:0000259" key="1">
    <source>
        <dbReference type="Pfam" id="PF12647"/>
    </source>
</evidence>
<proteinExistence type="predicted"/>
<accession>A0A2H0YXH0</accession>
<organism evidence="2 3">
    <name type="scientific">Candidatus Kerfeldbacteria bacterium CG08_land_8_20_14_0_20_40_16</name>
    <dbReference type="NCBI Taxonomy" id="2014244"/>
    <lineage>
        <taxon>Bacteria</taxon>
        <taxon>Candidatus Kerfeldiibacteriota</taxon>
    </lineage>
</organism>
<dbReference type="Proteomes" id="UP000231542">
    <property type="component" value="Unassembled WGS sequence"/>
</dbReference>
<evidence type="ECO:0000313" key="3">
    <source>
        <dbReference type="Proteomes" id="UP000231542"/>
    </source>
</evidence>
<sequence length="95" mass="10890">MRKFIRKKENFECANCHSIVKGDGYTNHCPNCLFSRHVDEYPGDRKSNCGGLMKPIGILQKNGETKIIHRCEKCKQEKINRLSPDDNQKALLKIG</sequence>
<dbReference type="InterPro" id="IPR024439">
    <property type="entry name" value="RNHCP"/>
</dbReference>
<dbReference type="AlphaFoldDB" id="A0A2H0YXH0"/>
<gene>
    <name evidence="2" type="ORF">COT24_03565</name>
</gene>
<dbReference type="Pfam" id="PF12647">
    <property type="entry name" value="RNHCP"/>
    <property type="match status" value="1"/>
</dbReference>
<reference evidence="2 3" key="1">
    <citation type="submission" date="2017-09" db="EMBL/GenBank/DDBJ databases">
        <title>Depth-based differentiation of microbial function through sediment-hosted aquifers and enrichment of novel symbionts in the deep terrestrial subsurface.</title>
        <authorList>
            <person name="Probst A.J."/>
            <person name="Ladd B."/>
            <person name="Jarett J.K."/>
            <person name="Geller-Mcgrath D.E."/>
            <person name="Sieber C.M."/>
            <person name="Emerson J.B."/>
            <person name="Anantharaman K."/>
            <person name="Thomas B.C."/>
            <person name="Malmstrom R."/>
            <person name="Stieglmeier M."/>
            <person name="Klingl A."/>
            <person name="Woyke T."/>
            <person name="Ryan C.M."/>
            <person name="Banfield J.F."/>
        </authorList>
    </citation>
    <scope>NUCLEOTIDE SEQUENCE [LARGE SCALE GENOMIC DNA]</scope>
    <source>
        <strain evidence="2">CG08_land_8_20_14_0_20_40_16</strain>
    </source>
</reference>